<feature type="domain" description="DUF6589" evidence="2">
    <location>
        <begin position="436"/>
        <end position="864"/>
    </location>
</feature>
<feature type="region of interest" description="Disordered" evidence="1">
    <location>
        <begin position="1"/>
        <end position="63"/>
    </location>
</feature>
<evidence type="ECO:0000259" key="2">
    <source>
        <dbReference type="Pfam" id="PF20231"/>
    </source>
</evidence>
<feature type="compositionally biased region" description="Acidic residues" evidence="1">
    <location>
        <begin position="689"/>
        <end position="700"/>
    </location>
</feature>
<proteinExistence type="predicted"/>
<feature type="region of interest" description="Disordered" evidence="1">
    <location>
        <begin position="671"/>
        <end position="717"/>
    </location>
</feature>
<dbReference type="AlphaFoldDB" id="A0AAD6UP54"/>
<dbReference type="Proteomes" id="UP001219525">
    <property type="component" value="Unassembled WGS sequence"/>
</dbReference>
<dbReference type="EMBL" id="JARJCW010000199">
    <property type="protein sequence ID" value="KAJ7187450.1"/>
    <property type="molecule type" value="Genomic_DNA"/>
</dbReference>
<sequence length="953" mass="106656">MNPNPPTHLSPSVQPVQKRRKVKPRVILPGTGRFSADETCAQGSFLDSSRGPESHTTVESVETPISNAPSFRFKPPITPFFAVRPDSSSSAVASNLSRPQTTPPIEQQLLHFLPSPNDPQELLPEIEEPFPYHGIDLETSSSSRKLDGRDRATKIHDYLRSFRKDKISPLDVLVQALDPDASEDVRYRGNLYREDDNRLSLLLDIIMKDDYGKRKLFECLRPHLENFACEVVAEQMERRRKASYLPGIQAVTPEFIEAWSLEEDTDHTPFLTRILETAAQTDRAAAHNKLKKPHKAIDHFPLCRVVTKQLLYQSSNRCLGFQAEFGLFLWSTGCARQTIDALFRCGLSVGYDSVLKLIESLSYHCDGRAIEFSKDIHAFCYDNINVSTSIHVEQRGSLGPAKVQSGTFSVLYRLYNARAEHMLIAPIMKQFRATTGLQFQRDIRPTLNQLESCLNQLVVVAIDRLIEHTVGFDYLADNPLVAHKVLRQLPFHYRTDECPVRASTTEEATVRGNLLFHDEIYIHQLKRTPESLSKYAIPGFHDQLTNARIRAAQIMCAKDVDAWSRREVFQLGFGLFHMCLNLVWGLLHIHRGTVNEVGSLSYFFAVMEKTRLGSDQPDYHTLLMAMTQILDGLLLNAWQQSCGYASLKQFAETKPAADKLRDMASKILTDFATPLPSPPPPAQSSSTPSDDESDDSDCDSGADSSPSPAEPLVDPKDDAANQNTRILMRDLLVLTAVVRAIADGDIGRVEVFFPHLAMMFRGAGCNKYCTEILHFLLNLKHVWTPEFANIMRDNMIVRFGPGHCMGTDMNIEHLIGYLKALLKAKGMSSTWDRLGNVSAAIVHLQQVKKKINSALEGSHRSSSHTAPSTENMVLRVQRKAAQEGLHKFQPGRANNDTRKVVSDIQQAGEQKLKSSTIGTFNKKILAMAAGMTFEEEEDECPAVAFGSLSSPDD</sequence>
<dbReference type="InterPro" id="IPR046496">
    <property type="entry name" value="DUF6589"/>
</dbReference>
<feature type="compositionally biased region" description="Polar residues" evidence="1">
    <location>
        <begin position="54"/>
        <end position="63"/>
    </location>
</feature>
<accession>A0AAD6UP54</accession>
<evidence type="ECO:0000256" key="1">
    <source>
        <dbReference type="SAM" id="MobiDB-lite"/>
    </source>
</evidence>
<dbReference type="Pfam" id="PF20231">
    <property type="entry name" value="DUF6589"/>
    <property type="match status" value="1"/>
</dbReference>
<gene>
    <name evidence="3" type="ORF">GGX14DRAFT_383550</name>
</gene>
<evidence type="ECO:0000313" key="3">
    <source>
        <dbReference type="EMBL" id="KAJ7187450.1"/>
    </source>
</evidence>
<reference evidence="3" key="1">
    <citation type="submission" date="2023-03" db="EMBL/GenBank/DDBJ databases">
        <title>Massive genome expansion in bonnet fungi (Mycena s.s.) driven by repeated elements and novel gene families across ecological guilds.</title>
        <authorList>
            <consortium name="Lawrence Berkeley National Laboratory"/>
            <person name="Harder C.B."/>
            <person name="Miyauchi S."/>
            <person name="Viragh M."/>
            <person name="Kuo A."/>
            <person name="Thoen E."/>
            <person name="Andreopoulos B."/>
            <person name="Lu D."/>
            <person name="Skrede I."/>
            <person name="Drula E."/>
            <person name="Henrissat B."/>
            <person name="Morin E."/>
            <person name="Kohler A."/>
            <person name="Barry K."/>
            <person name="LaButti K."/>
            <person name="Morin E."/>
            <person name="Salamov A."/>
            <person name="Lipzen A."/>
            <person name="Mereny Z."/>
            <person name="Hegedus B."/>
            <person name="Baldrian P."/>
            <person name="Stursova M."/>
            <person name="Weitz H."/>
            <person name="Taylor A."/>
            <person name="Grigoriev I.V."/>
            <person name="Nagy L.G."/>
            <person name="Martin F."/>
            <person name="Kauserud H."/>
        </authorList>
    </citation>
    <scope>NUCLEOTIDE SEQUENCE</scope>
    <source>
        <strain evidence="3">9144</strain>
    </source>
</reference>
<keyword evidence="4" id="KW-1185">Reference proteome</keyword>
<evidence type="ECO:0000313" key="4">
    <source>
        <dbReference type="Proteomes" id="UP001219525"/>
    </source>
</evidence>
<comment type="caution">
    <text evidence="3">The sequence shown here is derived from an EMBL/GenBank/DDBJ whole genome shotgun (WGS) entry which is preliminary data.</text>
</comment>
<organism evidence="3 4">
    <name type="scientific">Mycena pura</name>
    <dbReference type="NCBI Taxonomy" id="153505"/>
    <lineage>
        <taxon>Eukaryota</taxon>
        <taxon>Fungi</taxon>
        <taxon>Dikarya</taxon>
        <taxon>Basidiomycota</taxon>
        <taxon>Agaricomycotina</taxon>
        <taxon>Agaricomycetes</taxon>
        <taxon>Agaricomycetidae</taxon>
        <taxon>Agaricales</taxon>
        <taxon>Marasmiineae</taxon>
        <taxon>Mycenaceae</taxon>
        <taxon>Mycena</taxon>
    </lineage>
</organism>
<protein>
    <recommendedName>
        <fullName evidence="2">DUF6589 domain-containing protein</fullName>
    </recommendedName>
</protein>
<name>A0AAD6UP54_9AGAR</name>